<feature type="compositionally biased region" description="Polar residues" evidence="7">
    <location>
        <begin position="153"/>
        <end position="168"/>
    </location>
</feature>
<dbReference type="PROSITE" id="PS00027">
    <property type="entry name" value="HOMEOBOX_1"/>
    <property type="match status" value="1"/>
</dbReference>
<proteinExistence type="predicted"/>
<dbReference type="Pfam" id="PF00046">
    <property type="entry name" value="Homeodomain"/>
    <property type="match status" value="1"/>
</dbReference>
<accession>A0A834EHS7</accession>
<dbReference type="PANTHER" id="PTHR45793">
    <property type="entry name" value="HOMEOBOX PROTEIN"/>
    <property type="match status" value="1"/>
</dbReference>
<dbReference type="GO" id="GO:0000981">
    <property type="term" value="F:DNA-binding transcription factor activity, RNA polymerase II-specific"/>
    <property type="evidence" value="ECO:0007669"/>
    <property type="project" value="InterPro"/>
</dbReference>
<dbReference type="SUPFAM" id="SSF46689">
    <property type="entry name" value="Homeodomain-like"/>
    <property type="match status" value="1"/>
</dbReference>
<dbReference type="PROSITE" id="PS50071">
    <property type="entry name" value="HOMEOBOX_2"/>
    <property type="match status" value="1"/>
</dbReference>
<dbReference type="AlphaFoldDB" id="A0A834EHS7"/>
<protein>
    <submittedName>
        <fullName evidence="9">Arginine-fifty homeobox</fullName>
    </submittedName>
</protein>
<evidence type="ECO:0000256" key="3">
    <source>
        <dbReference type="ARBA" id="ARBA00023155"/>
    </source>
</evidence>
<dbReference type="GO" id="GO:0005634">
    <property type="term" value="C:nucleus"/>
    <property type="evidence" value="ECO:0007669"/>
    <property type="project" value="UniProtKB-SubCell"/>
</dbReference>
<keyword evidence="4 5" id="KW-0539">Nucleus</keyword>
<dbReference type="InterPro" id="IPR017970">
    <property type="entry name" value="Homeobox_CS"/>
</dbReference>
<dbReference type="Proteomes" id="UP000664940">
    <property type="component" value="Unassembled WGS sequence"/>
</dbReference>
<comment type="caution">
    <text evidence="9">The sequence shown here is derived from an EMBL/GenBank/DDBJ whole genome shotgun (WGS) entry which is preliminary data.</text>
</comment>
<dbReference type="EMBL" id="JABVXQ010000003">
    <property type="protein sequence ID" value="KAF6117396.1"/>
    <property type="molecule type" value="Genomic_DNA"/>
</dbReference>
<evidence type="ECO:0000313" key="10">
    <source>
        <dbReference type="Proteomes" id="UP000664940"/>
    </source>
</evidence>
<dbReference type="InterPro" id="IPR001356">
    <property type="entry name" value="HD"/>
</dbReference>
<keyword evidence="3 5" id="KW-0371">Homeobox</keyword>
<sequence length="225" mass="25361">MSVSLMNRMAPENLRSDLRNHIDDSRMNVIPQSPAGPTTRKKHQKRTLFMHTQQEQLKAVFSCTMFPDKNLRKELALKLKLPESTIKTWFRNHRVKVRKQQQEPQPSPKQLNQILPAKIVPTSTTTSTNPYSSFPAVSDFCSSLPPQPVGPSSLAQDSFITGSPTSDDQMPDPQLEGLEASVPALYSDAYDIEQIMELYSFPDEDETPSTSFHCLYQYLSPADSS</sequence>
<evidence type="ECO:0000256" key="7">
    <source>
        <dbReference type="SAM" id="MobiDB-lite"/>
    </source>
</evidence>
<dbReference type="InterPro" id="IPR009057">
    <property type="entry name" value="Homeodomain-like_sf"/>
</dbReference>
<evidence type="ECO:0000256" key="2">
    <source>
        <dbReference type="ARBA" id="ARBA00023125"/>
    </source>
</evidence>
<feature type="DNA-binding region" description="Homeobox" evidence="5">
    <location>
        <begin position="42"/>
        <end position="101"/>
    </location>
</feature>
<evidence type="ECO:0000256" key="6">
    <source>
        <dbReference type="RuleBase" id="RU000682"/>
    </source>
</evidence>
<evidence type="ECO:0000256" key="5">
    <source>
        <dbReference type="PROSITE-ProRule" id="PRU00108"/>
    </source>
</evidence>
<evidence type="ECO:0000256" key="4">
    <source>
        <dbReference type="ARBA" id="ARBA00023242"/>
    </source>
</evidence>
<evidence type="ECO:0000256" key="1">
    <source>
        <dbReference type="ARBA" id="ARBA00004123"/>
    </source>
</evidence>
<organism evidence="9 10">
    <name type="scientific">Phyllostomus discolor</name>
    <name type="common">pale spear-nosed bat</name>
    <dbReference type="NCBI Taxonomy" id="89673"/>
    <lineage>
        <taxon>Eukaryota</taxon>
        <taxon>Metazoa</taxon>
        <taxon>Chordata</taxon>
        <taxon>Craniata</taxon>
        <taxon>Vertebrata</taxon>
        <taxon>Euteleostomi</taxon>
        <taxon>Mammalia</taxon>
        <taxon>Eutheria</taxon>
        <taxon>Laurasiatheria</taxon>
        <taxon>Chiroptera</taxon>
        <taxon>Yangochiroptera</taxon>
        <taxon>Phyllostomidae</taxon>
        <taxon>Phyllostominae</taxon>
        <taxon>Phyllostomus</taxon>
    </lineage>
</organism>
<feature type="domain" description="Homeobox" evidence="8">
    <location>
        <begin position="40"/>
        <end position="100"/>
    </location>
</feature>
<name>A0A834EHS7_9CHIR</name>
<dbReference type="PANTHER" id="PTHR45793:SF24">
    <property type="entry name" value="HOMEOBOX DOMAIN-CONTAINING PROTEIN"/>
    <property type="match status" value="1"/>
</dbReference>
<gene>
    <name evidence="9" type="ORF">HJG60_000885</name>
</gene>
<dbReference type="SMART" id="SM00389">
    <property type="entry name" value="HOX"/>
    <property type="match status" value="1"/>
</dbReference>
<keyword evidence="2 5" id="KW-0238">DNA-binding</keyword>
<dbReference type="CDD" id="cd00086">
    <property type="entry name" value="homeodomain"/>
    <property type="match status" value="1"/>
</dbReference>
<evidence type="ECO:0000313" key="9">
    <source>
        <dbReference type="EMBL" id="KAF6117396.1"/>
    </source>
</evidence>
<evidence type="ECO:0000259" key="8">
    <source>
        <dbReference type="PROSITE" id="PS50071"/>
    </source>
</evidence>
<comment type="subcellular location">
    <subcellularLocation>
        <location evidence="1 5 6">Nucleus</location>
    </subcellularLocation>
</comment>
<dbReference type="GO" id="GO:0000978">
    <property type="term" value="F:RNA polymerase II cis-regulatory region sequence-specific DNA binding"/>
    <property type="evidence" value="ECO:0007669"/>
    <property type="project" value="TreeGrafter"/>
</dbReference>
<feature type="region of interest" description="Disordered" evidence="7">
    <location>
        <begin position="145"/>
        <end position="172"/>
    </location>
</feature>
<dbReference type="Gene3D" id="1.10.10.60">
    <property type="entry name" value="Homeodomain-like"/>
    <property type="match status" value="1"/>
</dbReference>
<reference evidence="9 10" key="1">
    <citation type="journal article" date="2020" name="Nature">
        <title>Six reference-quality genomes reveal evolution of bat adaptations.</title>
        <authorList>
            <person name="Jebb D."/>
            <person name="Huang Z."/>
            <person name="Pippel M."/>
            <person name="Hughes G.M."/>
            <person name="Lavrichenko K."/>
            <person name="Devanna P."/>
            <person name="Winkler S."/>
            <person name="Jermiin L.S."/>
            <person name="Skirmuntt E.C."/>
            <person name="Katzourakis A."/>
            <person name="Burkitt-Gray L."/>
            <person name="Ray D.A."/>
            <person name="Sullivan K.A.M."/>
            <person name="Roscito J.G."/>
            <person name="Kirilenko B.M."/>
            <person name="Davalos L.M."/>
            <person name="Corthals A.P."/>
            <person name="Power M.L."/>
            <person name="Jones G."/>
            <person name="Ransome R.D."/>
            <person name="Dechmann D.K.N."/>
            <person name="Locatelli A.G."/>
            <person name="Puechmaille S.J."/>
            <person name="Fedrigo O."/>
            <person name="Jarvis E.D."/>
            <person name="Hiller M."/>
            <person name="Vernes S.C."/>
            <person name="Myers E.W."/>
            <person name="Teeling E.C."/>
        </authorList>
    </citation>
    <scope>NUCLEOTIDE SEQUENCE [LARGE SCALE GENOMIC DNA]</scope>
    <source>
        <strain evidence="9">Bat1K_MPI-CBG_1</strain>
    </source>
</reference>